<dbReference type="PROSITE" id="PS51195">
    <property type="entry name" value="Q_MOTIF"/>
    <property type="match status" value="1"/>
</dbReference>
<proteinExistence type="inferred from homology"/>
<dbReference type="InterPro" id="IPR000629">
    <property type="entry name" value="RNA-helicase_DEAD-box_CS"/>
</dbReference>
<dbReference type="GO" id="GO:0003676">
    <property type="term" value="F:nucleic acid binding"/>
    <property type="evidence" value="ECO:0007669"/>
    <property type="project" value="InterPro"/>
</dbReference>
<dbReference type="Proteomes" id="UP000245708">
    <property type="component" value="Unassembled WGS sequence"/>
</dbReference>
<feature type="compositionally biased region" description="Basic and acidic residues" evidence="12">
    <location>
        <begin position="399"/>
        <end position="409"/>
    </location>
</feature>
<feature type="short sequence motif" description="Q motif" evidence="10">
    <location>
        <begin position="2"/>
        <end position="30"/>
    </location>
</feature>
<dbReference type="InterPro" id="IPR014001">
    <property type="entry name" value="Helicase_ATP-bd"/>
</dbReference>
<dbReference type="EC" id="3.6.4.13" evidence="1"/>
<dbReference type="PROSITE" id="PS51194">
    <property type="entry name" value="HELICASE_CTER"/>
    <property type="match status" value="1"/>
</dbReference>
<dbReference type="PANTHER" id="PTHR47959:SF13">
    <property type="entry name" value="ATP-DEPENDENT RNA HELICASE RHLE"/>
    <property type="match status" value="1"/>
</dbReference>
<dbReference type="GO" id="GO:0042255">
    <property type="term" value="P:ribosome assembly"/>
    <property type="evidence" value="ECO:0007669"/>
    <property type="project" value="UniProtKB-ARBA"/>
</dbReference>
<evidence type="ECO:0000256" key="8">
    <source>
        <dbReference type="ARBA" id="ARBA00047984"/>
    </source>
</evidence>
<accession>A0A316H0Z3</accession>
<feature type="region of interest" description="Disordered" evidence="12">
    <location>
        <begin position="380"/>
        <end position="586"/>
    </location>
</feature>
<dbReference type="GO" id="GO:0016787">
    <property type="term" value="F:hydrolase activity"/>
    <property type="evidence" value="ECO:0007669"/>
    <property type="project" value="UniProtKB-KW"/>
</dbReference>
<comment type="similarity">
    <text evidence="7 11">Belongs to the DEAD box helicase family.</text>
</comment>
<keyword evidence="5 11" id="KW-0347">Helicase</keyword>
<keyword evidence="6 11" id="KW-0067">ATP-binding</keyword>
<evidence type="ECO:0000256" key="4">
    <source>
        <dbReference type="ARBA" id="ARBA00022801"/>
    </source>
</evidence>
<dbReference type="Pfam" id="PF00270">
    <property type="entry name" value="DEAD"/>
    <property type="match status" value="1"/>
</dbReference>
<dbReference type="EMBL" id="QGGW01000003">
    <property type="protein sequence ID" value="PWK61090.1"/>
    <property type="molecule type" value="Genomic_DNA"/>
</dbReference>
<dbReference type="InterPro" id="IPR001650">
    <property type="entry name" value="Helicase_C-like"/>
</dbReference>
<feature type="compositionally biased region" description="Basic and acidic residues" evidence="12">
    <location>
        <begin position="435"/>
        <end position="497"/>
    </location>
</feature>
<evidence type="ECO:0000256" key="9">
    <source>
        <dbReference type="ARBA" id="ARBA00074363"/>
    </source>
</evidence>
<dbReference type="GO" id="GO:0005524">
    <property type="term" value="F:ATP binding"/>
    <property type="evidence" value="ECO:0007669"/>
    <property type="project" value="UniProtKB-KW"/>
</dbReference>
<keyword evidence="4 11" id="KW-0378">Hydrolase</keyword>
<evidence type="ECO:0000256" key="3">
    <source>
        <dbReference type="ARBA" id="ARBA00022741"/>
    </source>
</evidence>
<evidence type="ECO:0000256" key="7">
    <source>
        <dbReference type="ARBA" id="ARBA00038437"/>
    </source>
</evidence>
<dbReference type="CDD" id="cd18787">
    <property type="entry name" value="SF2_C_DEAD"/>
    <property type="match status" value="1"/>
</dbReference>
<gene>
    <name evidence="16" type="ORF">C7455_103290</name>
</gene>
<dbReference type="PANTHER" id="PTHR47959">
    <property type="entry name" value="ATP-DEPENDENT RNA HELICASE RHLE-RELATED"/>
    <property type="match status" value="1"/>
</dbReference>
<dbReference type="SUPFAM" id="SSF52540">
    <property type="entry name" value="P-loop containing nucleoside triphosphate hydrolases"/>
    <property type="match status" value="2"/>
</dbReference>
<evidence type="ECO:0000259" key="13">
    <source>
        <dbReference type="PROSITE" id="PS51192"/>
    </source>
</evidence>
<keyword evidence="3 11" id="KW-0547">Nucleotide-binding</keyword>
<evidence type="ECO:0000256" key="1">
    <source>
        <dbReference type="ARBA" id="ARBA00012552"/>
    </source>
</evidence>
<feature type="domain" description="Helicase ATP-binding" evidence="13">
    <location>
        <begin position="33"/>
        <end position="206"/>
    </location>
</feature>
<evidence type="ECO:0000256" key="11">
    <source>
        <dbReference type="RuleBase" id="RU000492"/>
    </source>
</evidence>
<dbReference type="SMART" id="SM00490">
    <property type="entry name" value="HELICc"/>
    <property type="match status" value="1"/>
</dbReference>
<dbReference type="FunFam" id="3.40.50.300:FF:000108">
    <property type="entry name" value="ATP-dependent RNA helicase RhlE"/>
    <property type="match status" value="1"/>
</dbReference>
<organism evidence="16 17">
    <name type="scientific">Roseicyclus mahoneyensis</name>
    <dbReference type="NCBI Taxonomy" id="164332"/>
    <lineage>
        <taxon>Bacteria</taxon>
        <taxon>Pseudomonadati</taxon>
        <taxon>Pseudomonadota</taxon>
        <taxon>Alphaproteobacteria</taxon>
        <taxon>Rhodobacterales</taxon>
        <taxon>Roseobacteraceae</taxon>
        <taxon>Roseicyclus</taxon>
    </lineage>
</organism>
<evidence type="ECO:0000256" key="5">
    <source>
        <dbReference type="ARBA" id="ARBA00022806"/>
    </source>
</evidence>
<dbReference type="GO" id="GO:0003724">
    <property type="term" value="F:RNA helicase activity"/>
    <property type="evidence" value="ECO:0007669"/>
    <property type="project" value="UniProtKB-EC"/>
</dbReference>
<dbReference type="CDD" id="cd00268">
    <property type="entry name" value="DEADc"/>
    <property type="match status" value="1"/>
</dbReference>
<evidence type="ECO:0000313" key="16">
    <source>
        <dbReference type="EMBL" id="PWK61090.1"/>
    </source>
</evidence>
<reference evidence="16 17" key="1">
    <citation type="submission" date="2018-05" db="EMBL/GenBank/DDBJ databases">
        <title>Genomic Encyclopedia of Type Strains, Phase IV (KMG-IV): sequencing the most valuable type-strain genomes for metagenomic binning, comparative biology and taxonomic classification.</title>
        <authorList>
            <person name="Goeker M."/>
        </authorList>
    </citation>
    <scope>NUCLEOTIDE SEQUENCE [LARGE SCALE GENOMIC DNA]</scope>
    <source>
        <strain evidence="16 17">DSM 16097</strain>
    </source>
</reference>
<dbReference type="RefSeq" id="WP_109667312.1">
    <property type="nucleotide sequence ID" value="NZ_QGGW01000003.1"/>
</dbReference>
<dbReference type="Gene3D" id="3.40.50.300">
    <property type="entry name" value="P-loop containing nucleotide triphosphate hydrolases"/>
    <property type="match status" value="2"/>
</dbReference>
<dbReference type="GO" id="GO:0005829">
    <property type="term" value="C:cytosol"/>
    <property type="evidence" value="ECO:0007669"/>
    <property type="project" value="TreeGrafter"/>
</dbReference>
<dbReference type="SMART" id="SM00487">
    <property type="entry name" value="DEXDc"/>
    <property type="match status" value="1"/>
</dbReference>
<sequence>MTTFSDLNLNPKVLKAVSEAGYETPTPIQAGAIPHALEGRDVLGIAQTGTGKTASFTLPMITILARGRARARMPRSLVLCPTRELAAQVAENFDTYAKYVKLTKALLIGGVSFKEQDMLIDKGVDVLIATPGRLLDHFERGKLILTDVKVMVVDEADRMLDMGFIPDIERIFGLVPFTRQTFFFSATMAPEIERITNTFLSNPARIEVARQASASATIEQRLLEFRPSRRDRETTASEKREMLRAAITADGAACTNAIIFCNRKVDVDVVAKSLKKHGLNAEPIHGDLDQSHRTRTLDGFRDGSIKFLVASDVAARGLDIPNVSHVINYDVPSHAEDYVHRIGRTGRAGRTGIAITIAVPSDEKYLTAIESLIETTIPRTALPWTPEQGSAEQAPRPTARTETDDEAPRRTRSRRPRSGSRAVEAEAPTAPPRPETTREEAPPRERDTTQTRAREDQTRAREDRTPRERDERALRDRDDRGPRDRGTRDRGDRDRGGRLIGMGDHLPGFIAMSFDERRGGPARETIRDTDSRIDEDEAPTTVVSQDLEVAIESQIPAEPVDEGKPAPKPRASRSRAKKPKADDTAA</sequence>
<keyword evidence="2" id="KW-0963">Cytoplasm</keyword>
<feature type="domain" description="DEAD-box RNA helicase Q" evidence="15">
    <location>
        <begin position="2"/>
        <end position="30"/>
    </location>
</feature>
<protein>
    <recommendedName>
        <fullName evidence="9">DEAD-box ATP-dependent RNA helicase RhpA</fullName>
        <ecNumber evidence="1">3.6.4.13</ecNumber>
    </recommendedName>
</protein>
<dbReference type="InterPro" id="IPR027417">
    <property type="entry name" value="P-loop_NTPase"/>
</dbReference>
<name>A0A316H0Z3_9RHOB</name>
<evidence type="ECO:0000256" key="10">
    <source>
        <dbReference type="PROSITE-ProRule" id="PRU00552"/>
    </source>
</evidence>
<dbReference type="AlphaFoldDB" id="A0A316H0Z3"/>
<dbReference type="InterPro" id="IPR050079">
    <property type="entry name" value="DEAD_box_RNA_helicase"/>
</dbReference>
<feature type="compositionally biased region" description="Basic and acidic residues" evidence="12">
    <location>
        <begin position="514"/>
        <end position="532"/>
    </location>
</feature>
<keyword evidence="17" id="KW-1185">Reference proteome</keyword>
<evidence type="ECO:0000256" key="2">
    <source>
        <dbReference type="ARBA" id="ARBA00022490"/>
    </source>
</evidence>
<evidence type="ECO:0000313" key="17">
    <source>
        <dbReference type="Proteomes" id="UP000245708"/>
    </source>
</evidence>
<feature type="domain" description="Helicase C-terminal" evidence="14">
    <location>
        <begin position="246"/>
        <end position="390"/>
    </location>
</feature>
<dbReference type="InterPro" id="IPR014014">
    <property type="entry name" value="RNA_helicase_DEAD_Q_motif"/>
</dbReference>
<evidence type="ECO:0000259" key="15">
    <source>
        <dbReference type="PROSITE" id="PS51195"/>
    </source>
</evidence>
<dbReference type="InterPro" id="IPR011545">
    <property type="entry name" value="DEAD/DEAH_box_helicase_dom"/>
</dbReference>
<evidence type="ECO:0000256" key="6">
    <source>
        <dbReference type="ARBA" id="ARBA00022840"/>
    </source>
</evidence>
<dbReference type="PROSITE" id="PS00039">
    <property type="entry name" value="DEAD_ATP_HELICASE"/>
    <property type="match status" value="1"/>
</dbReference>
<comment type="catalytic activity">
    <reaction evidence="8">
        <text>ATP + H2O = ADP + phosphate + H(+)</text>
        <dbReference type="Rhea" id="RHEA:13065"/>
        <dbReference type="ChEBI" id="CHEBI:15377"/>
        <dbReference type="ChEBI" id="CHEBI:15378"/>
        <dbReference type="ChEBI" id="CHEBI:30616"/>
        <dbReference type="ChEBI" id="CHEBI:43474"/>
        <dbReference type="ChEBI" id="CHEBI:456216"/>
        <dbReference type="EC" id="3.6.4.13"/>
    </reaction>
</comment>
<feature type="compositionally biased region" description="Low complexity" evidence="12">
    <location>
        <begin position="419"/>
        <end position="428"/>
    </location>
</feature>
<evidence type="ECO:0000256" key="12">
    <source>
        <dbReference type="SAM" id="MobiDB-lite"/>
    </source>
</evidence>
<dbReference type="InterPro" id="IPR044742">
    <property type="entry name" value="DEAD/DEAH_RhlB"/>
</dbReference>
<dbReference type="OrthoDB" id="9805696at2"/>
<dbReference type="PROSITE" id="PS51192">
    <property type="entry name" value="HELICASE_ATP_BIND_1"/>
    <property type="match status" value="1"/>
</dbReference>
<dbReference type="GO" id="GO:0009266">
    <property type="term" value="P:response to temperature stimulus"/>
    <property type="evidence" value="ECO:0007669"/>
    <property type="project" value="UniProtKB-ARBA"/>
</dbReference>
<dbReference type="Pfam" id="PF00271">
    <property type="entry name" value="Helicase_C"/>
    <property type="match status" value="1"/>
</dbReference>
<evidence type="ECO:0000259" key="14">
    <source>
        <dbReference type="PROSITE" id="PS51194"/>
    </source>
</evidence>
<comment type="caution">
    <text evidence="16">The sequence shown here is derived from an EMBL/GenBank/DDBJ whole genome shotgun (WGS) entry which is preliminary data.</text>
</comment>